<comment type="caution">
    <text evidence="3">The sequence shown here is derived from an EMBL/GenBank/DDBJ whole genome shotgun (WGS) entry which is preliminary data.</text>
</comment>
<evidence type="ECO:0000259" key="2">
    <source>
        <dbReference type="Pfam" id="PF24626"/>
    </source>
</evidence>
<reference evidence="3" key="1">
    <citation type="journal article" date="2019" name="Sci. Rep.">
        <title>Draft genome of Tanacetum cinerariifolium, the natural source of mosquito coil.</title>
        <authorList>
            <person name="Yamashiro T."/>
            <person name="Shiraishi A."/>
            <person name="Satake H."/>
            <person name="Nakayama K."/>
        </authorList>
    </citation>
    <scope>NUCLEOTIDE SEQUENCE</scope>
</reference>
<dbReference type="Pfam" id="PF24626">
    <property type="entry name" value="SH3_Tf2-1"/>
    <property type="match status" value="1"/>
</dbReference>
<dbReference type="AlphaFoldDB" id="A0A6L2NDV9"/>
<protein>
    <recommendedName>
        <fullName evidence="4">Reverse transcriptase domain-containing protein</fullName>
    </recommendedName>
</protein>
<dbReference type="InterPro" id="IPR043502">
    <property type="entry name" value="DNA/RNA_pol_sf"/>
</dbReference>
<dbReference type="Pfam" id="PF00078">
    <property type="entry name" value="RVT_1"/>
    <property type="match status" value="1"/>
</dbReference>
<dbReference type="Gene3D" id="3.30.70.270">
    <property type="match status" value="1"/>
</dbReference>
<evidence type="ECO:0000259" key="1">
    <source>
        <dbReference type="Pfam" id="PF00078"/>
    </source>
</evidence>
<dbReference type="SUPFAM" id="SSF56672">
    <property type="entry name" value="DNA/RNA polymerases"/>
    <property type="match status" value="1"/>
</dbReference>
<dbReference type="EMBL" id="BKCJ010008885">
    <property type="protein sequence ID" value="GEU84403.1"/>
    <property type="molecule type" value="Genomic_DNA"/>
</dbReference>
<evidence type="ECO:0000313" key="3">
    <source>
        <dbReference type="EMBL" id="GEU84403.1"/>
    </source>
</evidence>
<dbReference type="PANTHER" id="PTHR24559:SF444">
    <property type="entry name" value="REVERSE TRANSCRIPTASE DOMAIN-CONTAINING PROTEIN"/>
    <property type="match status" value="1"/>
</dbReference>
<dbReference type="InterPro" id="IPR000477">
    <property type="entry name" value="RT_dom"/>
</dbReference>
<evidence type="ECO:0008006" key="4">
    <source>
        <dbReference type="Google" id="ProtNLM"/>
    </source>
</evidence>
<dbReference type="InterPro" id="IPR056924">
    <property type="entry name" value="SH3_Tf2-1"/>
</dbReference>
<dbReference type="Gene3D" id="3.10.10.10">
    <property type="entry name" value="HIV Type 1 Reverse Transcriptase, subunit A, domain 1"/>
    <property type="match status" value="2"/>
</dbReference>
<feature type="domain" description="Reverse transcriptase" evidence="1">
    <location>
        <begin position="44"/>
        <end position="105"/>
    </location>
</feature>
<name>A0A6L2NDV9_TANCI</name>
<gene>
    <name evidence="3" type="ORF">Tci_056381</name>
</gene>
<dbReference type="InterPro" id="IPR043128">
    <property type="entry name" value="Rev_trsase/Diguanyl_cyclase"/>
</dbReference>
<organism evidence="3">
    <name type="scientific">Tanacetum cinerariifolium</name>
    <name type="common">Dalmatian daisy</name>
    <name type="synonym">Chrysanthemum cinerariifolium</name>
    <dbReference type="NCBI Taxonomy" id="118510"/>
    <lineage>
        <taxon>Eukaryota</taxon>
        <taxon>Viridiplantae</taxon>
        <taxon>Streptophyta</taxon>
        <taxon>Embryophyta</taxon>
        <taxon>Tracheophyta</taxon>
        <taxon>Spermatophyta</taxon>
        <taxon>Magnoliopsida</taxon>
        <taxon>eudicotyledons</taxon>
        <taxon>Gunneridae</taxon>
        <taxon>Pentapetalae</taxon>
        <taxon>asterids</taxon>
        <taxon>campanulids</taxon>
        <taxon>Asterales</taxon>
        <taxon>Asteraceae</taxon>
        <taxon>Asteroideae</taxon>
        <taxon>Anthemideae</taxon>
        <taxon>Anthemidinae</taxon>
        <taxon>Tanacetum</taxon>
    </lineage>
</organism>
<feature type="domain" description="Tf2-1-like SH3-like" evidence="2">
    <location>
        <begin position="180"/>
        <end position="244"/>
    </location>
</feature>
<proteinExistence type="predicted"/>
<accession>A0A6L2NDV9</accession>
<sequence length="295" mass="34490">MPIAKSPNRLEPIEMQELSNQLKELHDKGFIRPSFSPYGASVLFVQKKDSCSLQGSRYFLKIDLRSGYHQFRVFEEDIPKTAFKMRYRHFEFTVMPFGLTNAPATKEENEIHLKLILEFLKKEKLFGKFLKYEFWLQEVPVYGNLRTLIMNEAHATRTPETLGISSTARDFLVELKFSVGDKVLLKVPPRKGMVRFGKRSKLSSRYIGPFKIVERVSPVAYQLRLPQELVGVHDMFHVSNLKKCLADVDLHVPLEEVKIDDKLRFVEELIEIMEHEVKNPKRNWLPIVNVRWNSL</sequence>
<dbReference type="CDD" id="cd01647">
    <property type="entry name" value="RT_LTR"/>
    <property type="match status" value="1"/>
</dbReference>
<dbReference type="InterPro" id="IPR053134">
    <property type="entry name" value="RNA-dir_DNA_polymerase"/>
</dbReference>
<dbReference type="PANTHER" id="PTHR24559">
    <property type="entry name" value="TRANSPOSON TY3-I GAG-POL POLYPROTEIN"/>
    <property type="match status" value="1"/>
</dbReference>